<dbReference type="InterPro" id="IPR050278">
    <property type="entry name" value="Serine_Prot_S9B/DPPIV"/>
</dbReference>
<evidence type="ECO:0000256" key="9">
    <source>
        <dbReference type="ARBA" id="ARBA00022989"/>
    </source>
</evidence>
<keyword evidence="17" id="KW-1185">Reference proteome</keyword>
<keyword evidence="4" id="KW-0645">Protease</keyword>
<dbReference type="PANTHER" id="PTHR11731:SF200">
    <property type="entry name" value="DIPEPTIDYL PEPTIDASE 10, ISOFORM B"/>
    <property type="match status" value="1"/>
</dbReference>
<evidence type="ECO:0000313" key="16">
    <source>
        <dbReference type="EMBL" id="GAA5813081.1"/>
    </source>
</evidence>
<dbReference type="InterPro" id="IPR029058">
    <property type="entry name" value="AB_hydrolase_fold"/>
</dbReference>
<dbReference type="SUPFAM" id="SSF82171">
    <property type="entry name" value="DPP6 N-terminal domain-like"/>
    <property type="match status" value="1"/>
</dbReference>
<evidence type="ECO:0000256" key="8">
    <source>
        <dbReference type="ARBA" id="ARBA00022968"/>
    </source>
</evidence>
<evidence type="ECO:0000313" key="17">
    <source>
        <dbReference type="Proteomes" id="UP001473302"/>
    </source>
</evidence>
<dbReference type="InterPro" id="IPR002471">
    <property type="entry name" value="Pept_S9_AS"/>
</dbReference>
<dbReference type="PANTHER" id="PTHR11731">
    <property type="entry name" value="PROTEASE FAMILY S9B,C DIPEPTIDYL-PEPTIDASE IV-RELATED"/>
    <property type="match status" value="1"/>
</dbReference>
<organism evidence="16 17">
    <name type="scientific">Mucor flavus</name>
    <dbReference type="NCBI Taxonomy" id="439312"/>
    <lineage>
        <taxon>Eukaryota</taxon>
        <taxon>Fungi</taxon>
        <taxon>Fungi incertae sedis</taxon>
        <taxon>Mucoromycota</taxon>
        <taxon>Mucoromycotina</taxon>
        <taxon>Mucoromycetes</taxon>
        <taxon>Mucorales</taxon>
        <taxon>Mucorineae</taxon>
        <taxon>Mucoraceae</taxon>
        <taxon>Mucor</taxon>
    </lineage>
</organism>
<dbReference type="InterPro" id="IPR001375">
    <property type="entry name" value="Peptidase_S9_cat"/>
</dbReference>
<dbReference type="EMBL" id="BAABUK010000015">
    <property type="protein sequence ID" value="GAA5813081.1"/>
    <property type="molecule type" value="Genomic_DNA"/>
</dbReference>
<proteinExistence type="inferred from homology"/>
<feature type="compositionally biased region" description="Polar residues" evidence="12">
    <location>
        <begin position="1"/>
        <end position="15"/>
    </location>
</feature>
<dbReference type="SUPFAM" id="SSF53474">
    <property type="entry name" value="alpha/beta-Hydrolases"/>
    <property type="match status" value="1"/>
</dbReference>
<evidence type="ECO:0008006" key="18">
    <source>
        <dbReference type="Google" id="ProtNLM"/>
    </source>
</evidence>
<evidence type="ECO:0000256" key="5">
    <source>
        <dbReference type="ARBA" id="ARBA00022692"/>
    </source>
</evidence>
<keyword evidence="8" id="KW-0735">Signal-anchor</keyword>
<dbReference type="Pfam" id="PF00930">
    <property type="entry name" value="DPPIV_N"/>
    <property type="match status" value="1"/>
</dbReference>
<evidence type="ECO:0000256" key="2">
    <source>
        <dbReference type="ARBA" id="ARBA00006150"/>
    </source>
</evidence>
<keyword evidence="5 13" id="KW-0812">Transmembrane</keyword>
<dbReference type="Gene3D" id="3.40.50.1820">
    <property type="entry name" value="alpha/beta hydrolase"/>
    <property type="match status" value="1"/>
</dbReference>
<dbReference type="Proteomes" id="UP001473302">
    <property type="component" value="Unassembled WGS sequence"/>
</dbReference>
<keyword evidence="3" id="KW-0031">Aminopeptidase</keyword>
<keyword evidence="7" id="KW-0720">Serine protease</keyword>
<dbReference type="InterPro" id="IPR002469">
    <property type="entry name" value="Peptidase_S9B_N"/>
</dbReference>
<gene>
    <name evidence="16" type="ORF">MFLAVUS_006548</name>
</gene>
<feature type="compositionally biased region" description="Basic residues" evidence="12">
    <location>
        <begin position="27"/>
        <end position="37"/>
    </location>
</feature>
<comment type="caution">
    <text evidence="16">The sequence shown here is derived from an EMBL/GenBank/DDBJ whole genome shotgun (WGS) entry which is preliminary data.</text>
</comment>
<dbReference type="PROSITE" id="PS00708">
    <property type="entry name" value="PRO_ENDOPEP_SER"/>
    <property type="match status" value="1"/>
</dbReference>
<keyword evidence="10 13" id="KW-0472">Membrane</keyword>
<sequence>MLNPFASNFQPTTVDQPIKPTLDAPKKKSQPKRPKKPKTNDIANQNKASDSQPATTTTTNHKARDSQASSSNHKPRDSRTKKLKAPAKVTPTTNQNIFTQESPFIAIEAAIDPIHRIDIQPVNSRRQSLTIEKKFEHGYERYIDWIDRSLGCYDTVTVVGMENAIVDIVSIVTILYDRKIAAHDDVETFTMNPGNGKMTSCIQVGLTIHKVMSFLTIPFSRLKNTFSPSTTTTLDNNYETTEMTNIVDLDSFMASMDARKIIDIPLDDDNSSLSSDNTEYMNSPDPFTNGVKYNYEQDEDHYGDEAEQSLVGNDLEGGSSIKKKGGKKWLCMSFLFLILLFWLIWTIGLSQMGPVSDPEDNGSLHFDLPDLYNTSFIPKRPSLVWVKNDPRDGIFTYTNPITNDILLESVQDGKSEIFVEANDLKIGQGLLQVHSFEISQDAKYLLLKTNVTSQWRYSSHSNIYIYNLDDKSLFPLNNVSTIDKAPVISYAVWSPTGHQVAYVMKNEIFITDLQNHTRITFDGSDTIFNGVPDWVYEEEVFAKNYALWWSPDSTHLAYLRFNETAVPEFHLQYYTASNSSYPDELTIKYPKAGAPNPLVSLHIHSLELGSSIMVTSNSTLNSTLKTSDTFFEFDDTDRLITDVIWSTETNTHLLFKQTNRVQDIEVTNLVTIEKQLNQTSIENIRTYKPDDGGWIEPGQTMVYIPNTKSKDTTVRYLDIIDNGKGFLHLAVLKATEKDAKPAWLTSGKWEVVPGTVVVDIKRQLVHYVSTERSHLERHLYKIDLSRPKPSTTKTCLTCPDDVTIHAYYTVRFSPKNGYYILQYEGPDTPSTIVKSVDDATFETVLQNNQALKDLLDQYELPRTRMVSVMSGGIEMDAMEVLPPDFDVSKKYPVLFHVYGGPGSQIASYKFELSWSTFLASKLGYIVVTVDGRGTGFKGRKYKVGIRGRLGELETIDQINAARHWSSLEYVDSSRIAIWGWSYGGYMTSKVIEANSGIYAAGLAVAPVTDWKFYDSIYTERYMLTPELNPDGYTQSAVNNMTGFEEPNFLLVHGTGDDNVHFQNSAVLVDKLTRANIHNYQVQFFPDSNHAIRYHNANPNLYYMLTKFLWESFGGEEYLHVRKELNGHFSGPIAGPH</sequence>
<feature type="transmembrane region" description="Helical" evidence="13">
    <location>
        <begin position="329"/>
        <end position="348"/>
    </location>
</feature>
<evidence type="ECO:0000256" key="13">
    <source>
        <dbReference type="SAM" id="Phobius"/>
    </source>
</evidence>
<dbReference type="Pfam" id="PF00326">
    <property type="entry name" value="Peptidase_S9"/>
    <property type="match status" value="1"/>
</dbReference>
<evidence type="ECO:0000256" key="1">
    <source>
        <dbReference type="ARBA" id="ARBA00004576"/>
    </source>
</evidence>
<reference evidence="16 17" key="1">
    <citation type="submission" date="2024-04" db="EMBL/GenBank/DDBJ databases">
        <title>genome sequences of Mucor flavus KT1a and Helicostylum pulchrum KT1b strains isolated from the surface of a dry-aged beef.</title>
        <authorList>
            <person name="Toyotome T."/>
            <person name="Hosono M."/>
            <person name="Torimaru M."/>
            <person name="Fukuda K."/>
            <person name="Mikami N."/>
        </authorList>
    </citation>
    <scope>NUCLEOTIDE SEQUENCE [LARGE SCALE GENOMIC DNA]</scope>
    <source>
        <strain evidence="16 17">KT1a</strain>
    </source>
</reference>
<comment type="subcellular location">
    <subcellularLocation>
        <location evidence="1">Vacuole membrane</location>
        <topology evidence="1">Single-pass type II membrane protein</topology>
    </subcellularLocation>
</comment>
<protein>
    <recommendedName>
        <fullName evidence="18">Dipeptidyl aminopeptidase</fullName>
    </recommendedName>
</protein>
<evidence type="ECO:0000256" key="3">
    <source>
        <dbReference type="ARBA" id="ARBA00022438"/>
    </source>
</evidence>
<feature type="domain" description="Dipeptidylpeptidase IV N-terminal" evidence="15">
    <location>
        <begin position="439"/>
        <end position="829"/>
    </location>
</feature>
<keyword evidence="6" id="KW-0378">Hydrolase</keyword>
<keyword evidence="9 13" id="KW-1133">Transmembrane helix</keyword>
<evidence type="ECO:0000256" key="6">
    <source>
        <dbReference type="ARBA" id="ARBA00022801"/>
    </source>
</evidence>
<evidence type="ECO:0000256" key="12">
    <source>
        <dbReference type="SAM" id="MobiDB-lite"/>
    </source>
</evidence>
<accession>A0ABP9Z1V0</accession>
<evidence type="ECO:0000256" key="7">
    <source>
        <dbReference type="ARBA" id="ARBA00022825"/>
    </source>
</evidence>
<dbReference type="Gene3D" id="2.140.10.30">
    <property type="entry name" value="Dipeptidylpeptidase IV, N-terminal domain"/>
    <property type="match status" value="1"/>
</dbReference>
<evidence type="ECO:0000256" key="10">
    <source>
        <dbReference type="ARBA" id="ARBA00023136"/>
    </source>
</evidence>
<feature type="compositionally biased region" description="Polar residues" evidence="12">
    <location>
        <begin position="41"/>
        <end position="72"/>
    </location>
</feature>
<evidence type="ECO:0000256" key="11">
    <source>
        <dbReference type="ARBA" id="ARBA00023180"/>
    </source>
</evidence>
<evidence type="ECO:0000259" key="14">
    <source>
        <dbReference type="Pfam" id="PF00326"/>
    </source>
</evidence>
<feature type="domain" description="Peptidase S9 prolyl oligopeptidase catalytic" evidence="14">
    <location>
        <begin position="911"/>
        <end position="1114"/>
    </location>
</feature>
<evidence type="ECO:0000259" key="15">
    <source>
        <dbReference type="Pfam" id="PF00930"/>
    </source>
</evidence>
<evidence type="ECO:0000256" key="4">
    <source>
        <dbReference type="ARBA" id="ARBA00022670"/>
    </source>
</evidence>
<keyword evidence="11" id="KW-0325">Glycoprotein</keyword>
<name>A0ABP9Z1V0_9FUNG</name>
<feature type="region of interest" description="Disordered" evidence="12">
    <location>
        <begin position="1"/>
        <end position="91"/>
    </location>
</feature>
<comment type="similarity">
    <text evidence="2">Belongs to the peptidase S9B family.</text>
</comment>